<dbReference type="Proteomes" id="UP000235371">
    <property type="component" value="Unassembled WGS sequence"/>
</dbReference>
<dbReference type="InParanoid" id="A0A2J6T0E1"/>
<dbReference type="EMBL" id="KZ613848">
    <property type="protein sequence ID" value="PMD56477.1"/>
    <property type="molecule type" value="Genomic_DNA"/>
</dbReference>
<reference evidence="2 3" key="1">
    <citation type="submission" date="2016-04" db="EMBL/GenBank/DDBJ databases">
        <title>A degradative enzymes factory behind the ericoid mycorrhizal symbiosis.</title>
        <authorList>
            <consortium name="DOE Joint Genome Institute"/>
            <person name="Martino E."/>
            <person name="Morin E."/>
            <person name="Grelet G."/>
            <person name="Kuo A."/>
            <person name="Kohler A."/>
            <person name="Daghino S."/>
            <person name="Barry K."/>
            <person name="Choi C."/>
            <person name="Cichocki N."/>
            <person name="Clum A."/>
            <person name="Copeland A."/>
            <person name="Hainaut M."/>
            <person name="Haridas S."/>
            <person name="Labutti K."/>
            <person name="Lindquist E."/>
            <person name="Lipzen A."/>
            <person name="Khouja H.-R."/>
            <person name="Murat C."/>
            <person name="Ohm R."/>
            <person name="Olson A."/>
            <person name="Spatafora J."/>
            <person name="Veneault-Fourrey C."/>
            <person name="Henrissat B."/>
            <person name="Grigoriev I."/>
            <person name="Martin F."/>
            <person name="Perotto S."/>
        </authorList>
    </citation>
    <scope>NUCLEOTIDE SEQUENCE [LARGE SCALE GENOMIC DNA]</scope>
    <source>
        <strain evidence="2 3">E</strain>
    </source>
</reference>
<sequence length="68" mass="7634">MPRVDWILGNCGLFGIFWSALPLSSLRQPNNANGQYLQSSQNCHRPTVTSAIRHYHHLSLVSLSKRAS</sequence>
<proteinExistence type="predicted"/>
<protein>
    <submittedName>
        <fullName evidence="2">Uncharacterized protein</fullName>
    </submittedName>
</protein>
<evidence type="ECO:0000256" key="1">
    <source>
        <dbReference type="SAM" id="Phobius"/>
    </source>
</evidence>
<dbReference type="GeneID" id="36588980"/>
<feature type="transmembrane region" description="Helical" evidence="1">
    <location>
        <begin position="6"/>
        <end position="26"/>
    </location>
</feature>
<accession>A0A2J6T0E1</accession>
<name>A0A2J6T0E1_9HELO</name>
<dbReference type="AlphaFoldDB" id="A0A2J6T0E1"/>
<evidence type="ECO:0000313" key="3">
    <source>
        <dbReference type="Proteomes" id="UP000235371"/>
    </source>
</evidence>
<gene>
    <name evidence="2" type="ORF">K444DRAFT_616309</name>
</gene>
<dbReference type="RefSeq" id="XP_024733381.1">
    <property type="nucleotide sequence ID" value="XM_024880903.1"/>
</dbReference>
<evidence type="ECO:0000313" key="2">
    <source>
        <dbReference type="EMBL" id="PMD56477.1"/>
    </source>
</evidence>
<organism evidence="2 3">
    <name type="scientific">Hyaloscypha bicolor E</name>
    <dbReference type="NCBI Taxonomy" id="1095630"/>
    <lineage>
        <taxon>Eukaryota</taxon>
        <taxon>Fungi</taxon>
        <taxon>Dikarya</taxon>
        <taxon>Ascomycota</taxon>
        <taxon>Pezizomycotina</taxon>
        <taxon>Leotiomycetes</taxon>
        <taxon>Helotiales</taxon>
        <taxon>Hyaloscyphaceae</taxon>
        <taxon>Hyaloscypha</taxon>
        <taxon>Hyaloscypha bicolor</taxon>
    </lineage>
</organism>
<keyword evidence="3" id="KW-1185">Reference proteome</keyword>
<keyword evidence="1" id="KW-0812">Transmembrane</keyword>
<keyword evidence="1" id="KW-1133">Transmembrane helix</keyword>
<keyword evidence="1" id="KW-0472">Membrane</keyword>